<keyword evidence="2" id="KW-0819">tRNA processing</keyword>
<dbReference type="Pfam" id="PF00849">
    <property type="entry name" value="PseudoU_synth_2"/>
    <property type="match status" value="1"/>
</dbReference>
<evidence type="ECO:0000256" key="3">
    <source>
        <dbReference type="ARBA" id="ARBA00023235"/>
    </source>
</evidence>
<dbReference type="GO" id="GO:0000455">
    <property type="term" value="P:enzyme-directed rRNA pseudouridine synthesis"/>
    <property type="evidence" value="ECO:0007669"/>
    <property type="project" value="TreeGrafter"/>
</dbReference>
<evidence type="ECO:0000256" key="6">
    <source>
        <dbReference type="PIRSR" id="PIRSR606225-1"/>
    </source>
</evidence>
<comment type="catalytic activity">
    <reaction evidence="4">
        <text>uridine(65) in tRNA = pseudouridine(65) in tRNA</text>
        <dbReference type="Rhea" id="RHEA:42536"/>
        <dbReference type="Rhea" id="RHEA-COMP:10103"/>
        <dbReference type="Rhea" id="RHEA-COMP:10104"/>
        <dbReference type="ChEBI" id="CHEBI:65314"/>
        <dbReference type="ChEBI" id="CHEBI:65315"/>
        <dbReference type="EC" id="5.4.99.26"/>
    </reaction>
</comment>
<dbReference type="EMBL" id="JACXLD010000002">
    <property type="protein sequence ID" value="MBD2858516.1"/>
    <property type="molecule type" value="Genomic_DNA"/>
</dbReference>
<dbReference type="InterPro" id="IPR050188">
    <property type="entry name" value="RluA_PseudoU_synthase"/>
</dbReference>
<keyword evidence="3 7" id="KW-0413">Isomerase</keyword>
<dbReference type="InterPro" id="IPR006225">
    <property type="entry name" value="PsdUridine_synth_RluC/D"/>
</dbReference>
<organism evidence="10 11">
    <name type="scientific">Spongiibacter pelagi</name>
    <dbReference type="NCBI Taxonomy" id="2760804"/>
    <lineage>
        <taxon>Bacteria</taxon>
        <taxon>Pseudomonadati</taxon>
        <taxon>Pseudomonadota</taxon>
        <taxon>Gammaproteobacteria</taxon>
        <taxon>Cellvibrionales</taxon>
        <taxon>Spongiibacteraceae</taxon>
        <taxon>Spongiibacter</taxon>
    </lineage>
</organism>
<evidence type="ECO:0000256" key="1">
    <source>
        <dbReference type="ARBA" id="ARBA00010876"/>
    </source>
</evidence>
<protein>
    <recommendedName>
        <fullName evidence="7">Pseudouridine synthase</fullName>
        <ecNumber evidence="7">5.4.99.-</ecNumber>
    </recommendedName>
</protein>
<evidence type="ECO:0000256" key="4">
    <source>
        <dbReference type="ARBA" id="ARBA00036607"/>
    </source>
</evidence>
<evidence type="ECO:0000313" key="11">
    <source>
        <dbReference type="Proteomes" id="UP000610558"/>
    </source>
</evidence>
<dbReference type="InterPro" id="IPR006224">
    <property type="entry name" value="PsdUridine_synth_RluA-like_CS"/>
</dbReference>
<dbReference type="CDD" id="cd02563">
    <property type="entry name" value="PseudoU_synth_TruC"/>
    <property type="match status" value="1"/>
</dbReference>
<evidence type="ECO:0000256" key="5">
    <source>
        <dbReference type="ARBA" id="ARBA00037670"/>
    </source>
</evidence>
<dbReference type="Proteomes" id="UP000610558">
    <property type="component" value="Unassembled WGS sequence"/>
</dbReference>
<dbReference type="GO" id="GO:0160149">
    <property type="term" value="F:tRNA pseudouridine(65) synthase activity"/>
    <property type="evidence" value="ECO:0007669"/>
    <property type="project" value="UniProtKB-EC"/>
</dbReference>
<feature type="domain" description="Pseudouridine synthase RsuA/RluA-like" evidence="9">
    <location>
        <begin position="47"/>
        <end position="204"/>
    </location>
</feature>
<dbReference type="InterPro" id="IPR020103">
    <property type="entry name" value="PsdUridine_synth_cat_dom_sf"/>
</dbReference>
<proteinExistence type="inferred from homology"/>
<name>A0A927C2C9_9GAMM</name>
<comment type="similarity">
    <text evidence="1 7">Belongs to the pseudouridine synthase RluA family.</text>
</comment>
<dbReference type="NCBIfam" id="TIGR00005">
    <property type="entry name" value="rluA_subfam"/>
    <property type="match status" value="1"/>
</dbReference>
<dbReference type="SUPFAM" id="SSF55120">
    <property type="entry name" value="Pseudouridine synthase"/>
    <property type="match status" value="1"/>
</dbReference>
<dbReference type="Gene3D" id="3.30.2350.10">
    <property type="entry name" value="Pseudouridine synthase"/>
    <property type="match status" value="1"/>
</dbReference>
<feature type="compositionally biased region" description="Low complexity" evidence="8">
    <location>
        <begin position="1"/>
        <end position="14"/>
    </location>
</feature>
<dbReference type="RefSeq" id="WP_190763409.1">
    <property type="nucleotide sequence ID" value="NZ_JACXLD010000002.1"/>
</dbReference>
<feature type="active site" evidence="6">
    <location>
        <position position="90"/>
    </location>
</feature>
<comment type="catalytic activity">
    <reaction evidence="7">
        <text>a uridine in RNA = a pseudouridine in RNA</text>
        <dbReference type="Rhea" id="RHEA:48348"/>
        <dbReference type="Rhea" id="RHEA-COMP:12068"/>
        <dbReference type="Rhea" id="RHEA-COMP:12069"/>
        <dbReference type="ChEBI" id="CHEBI:65314"/>
        <dbReference type="ChEBI" id="CHEBI:65315"/>
    </reaction>
</comment>
<comment type="caution">
    <text evidence="10">The sequence shown here is derived from an EMBL/GenBank/DDBJ whole genome shotgun (WGS) entry which is preliminary data.</text>
</comment>
<evidence type="ECO:0000259" key="9">
    <source>
        <dbReference type="Pfam" id="PF00849"/>
    </source>
</evidence>
<evidence type="ECO:0000313" key="10">
    <source>
        <dbReference type="EMBL" id="MBD2858516.1"/>
    </source>
</evidence>
<dbReference type="EC" id="5.4.99.-" evidence="7"/>
<evidence type="ECO:0000256" key="8">
    <source>
        <dbReference type="SAM" id="MobiDB-lite"/>
    </source>
</evidence>
<comment type="function">
    <text evidence="5">Responsible for synthesis of pseudouridine from uracil-65 in transfer RNAs.</text>
</comment>
<dbReference type="PROSITE" id="PS01129">
    <property type="entry name" value="PSI_RLU"/>
    <property type="match status" value="1"/>
</dbReference>
<dbReference type="PANTHER" id="PTHR21600:SF56">
    <property type="entry name" value="TRNA PSEUDOURIDINE SYNTHASE C"/>
    <property type="match status" value="1"/>
</dbReference>
<evidence type="ECO:0000256" key="2">
    <source>
        <dbReference type="ARBA" id="ARBA00022694"/>
    </source>
</evidence>
<gene>
    <name evidence="10" type="ORF">IB286_05790</name>
</gene>
<dbReference type="AlphaFoldDB" id="A0A927C2C9"/>
<sequence>MTNSSSERPSILSSETTIAKDGGTEEHNRNTLVETESLEILYRDDSLIAINKPSGLLVHRSPIDRHETRFAIQLLRDQIGQRVYPAHRLDKPTSGVLLFALDKDTASKMGEAFRQHQLSKTYLAVVRGHCPDQGTIDHALREDPDSRIKRQEDAPAQDAISHYRCLAKTVLDVEIETYPQSRYSLVEVEPETGRRHQIRRHLKHISHPIIGDAKHGRGRHNRYFATELNCPRLLLHAQQLKFDHPITGASMIINAPLDDCFYQLLKRFDWQDRVEKTFHPEK</sequence>
<dbReference type="InterPro" id="IPR006145">
    <property type="entry name" value="PsdUridine_synth_RsuA/RluA"/>
</dbReference>
<accession>A0A927C2C9</accession>
<dbReference type="GO" id="GO:0003723">
    <property type="term" value="F:RNA binding"/>
    <property type="evidence" value="ECO:0007669"/>
    <property type="project" value="InterPro"/>
</dbReference>
<feature type="region of interest" description="Disordered" evidence="8">
    <location>
        <begin position="1"/>
        <end position="31"/>
    </location>
</feature>
<evidence type="ECO:0000256" key="7">
    <source>
        <dbReference type="RuleBase" id="RU362028"/>
    </source>
</evidence>
<dbReference type="GO" id="GO:0008033">
    <property type="term" value="P:tRNA processing"/>
    <property type="evidence" value="ECO:0007669"/>
    <property type="project" value="UniProtKB-KW"/>
</dbReference>
<keyword evidence="11" id="KW-1185">Reference proteome</keyword>
<reference evidence="10" key="1">
    <citation type="submission" date="2020-09" db="EMBL/GenBank/DDBJ databases">
        <authorList>
            <person name="Yoon J.-W."/>
        </authorList>
    </citation>
    <scope>NUCLEOTIDE SEQUENCE</scope>
    <source>
        <strain evidence="10">KMU-158</strain>
    </source>
</reference>
<dbReference type="PANTHER" id="PTHR21600">
    <property type="entry name" value="MITOCHONDRIAL RNA PSEUDOURIDINE SYNTHASE"/>
    <property type="match status" value="1"/>
</dbReference>